<evidence type="ECO:0000313" key="3">
    <source>
        <dbReference type="EMBL" id="WOS75304.1"/>
    </source>
</evidence>
<evidence type="ECO:0000313" key="6">
    <source>
        <dbReference type="Proteomes" id="UP001297540"/>
    </source>
</evidence>
<reference evidence="2" key="2">
    <citation type="submission" date="2023-10" db="EMBL/GenBank/DDBJ databases">
        <title>Pathogen: clinical or host-associated sample.</title>
        <authorList>
            <person name="Hergert J."/>
            <person name="Casey R."/>
            <person name="Wagner J."/>
            <person name="Young E.L."/>
            <person name="Oakeson K.F."/>
        </authorList>
    </citation>
    <scope>NUCLEOTIDE SEQUENCE</scope>
    <source>
        <strain evidence="2">2021CK-01020</strain>
        <plasmid evidence="2">unnamed1</plasmid>
    </source>
</reference>
<sequence length="614" mass="68780">MQKISSDGHEASPRQVGSGHEGSPSPAAKQRSPASYGGIQVNFCKSPVCTNFGVTIAEKPKANSGTPNPYRLSGAGRNFPVAKCNACGESFPLKSNKGVFEELSRMLAALDLPVMASCPVANCSNHQIPVSEGKQFYSAYGLTRSGSQRYLCKGSADGRVCGKTFAVATKPTIRQRLTHKNKVVFSALVNKVPIRRIAEFVGISGQTVYDKIDFLHRQCMAFSSSREVLIREKAFERLYLSVDRQEYLTNWVRRADKRNTVVAAVTTADNSSGYVFASHLNFDPSLDPAAIEADAIQAGDDLLQFPYRKYARLWMEADYIAAMATTARSRSSGSLEKDIESTYARSEERQDVESPDQPELSEKLPERGMQVHAEYTLYAHFMYLHHLFGNVGKIRFFLDQDSGIRAACLAAFRDEIRSRTADAFYVRISKTMTVDEKRKLKRQSDKAVAKIMTENPGIDRHQATLILMRQRIEAAQAIGKWKDRWVIHPISTMNEPEKALCHLTDFGDYDPDHAAALYNKASLHGVDSFFNRVRRRVAMLERGIKSQSNAGRVWYGYAPYNPVQVQKLLDIFRTVHNYVLLGSKDKKSPAMRLGLAKGTVSFEDIIYFKRDEND</sequence>
<dbReference type="EMBL" id="CP136986">
    <property type="protein sequence ID" value="WOS80090.1"/>
    <property type="molecule type" value="Genomic_DNA"/>
</dbReference>
<feature type="compositionally biased region" description="Basic and acidic residues" evidence="1">
    <location>
        <begin position="1"/>
        <end position="12"/>
    </location>
</feature>
<feature type="region of interest" description="Disordered" evidence="1">
    <location>
        <begin position="332"/>
        <end position="365"/>
    </location>
</feature>
<evidence type="ECO:0000256" key="1">
    <source>
        <dbReference type="SAM" id="MobiDB-lite"/>
    </source>
</evidence>
<geneLocation type="plasmid" evidence="2 6">
    <name>unnamed1</name>
</geneLocation>
<feature type="region of interest" description="Disordered" evidence="1">
    <location>
        <begin position="1"/>
        <end position="34"/>
    </location>
</feature>
<evidence type="ECO:0000313" key="5">
    <source>
        <dbReference type="EMBL" id="WOS80120.1"/>
    </source>
</evidence>
<keyword evidence="2" id="KW-0614">Plasmid</keyword>
<feature type="compositionally biased region" description="Basic and acidic residues" evidence="1">
    <location>
        <begin position="335"/>
        <end position="352"/>
    </location>
</feature>
<protein>
    <submittedName>
        <fullName evidence="2">Uncharacterized protein</fullName>
    </submittedName>
</protein>
<accession>A0AAQ3LFJ8</accession>
<name>A0AAQ3LFJ8_PSEAI</name>
<evidence type="ECO:0000313" key="4">
    <source>
        <dbReference type="EMBL" id="WOS80090.1"/>
    </source>
</evidence>
<dbReference type="EMBL" id="CP136986">
    <property type="protein sequence ID" value="WOS80120.1"/>
    <property type="molecule type" value="Genomic_DNA"/>
</dbReference>
<reference evidence="2" key="1">
    <citation type="submission" date="2023-06" db="EMBL/GenBank/DDBJ databases">
        <authorList>
            <consortium name="Clinical and Environmental Microbiology Branch: Whole genome sequencing antimicrobial resistance pathogens in the healthcare setting"/>
        </authorList>
    </citation>
    <scope>NUCLEOTIDE SEQUENCE</scope>
    <source>
        <strain evidence="2">2021CK-01020</strain>
        <plasmid evidence="2">unnamed1</plasmid>
    </source>
</reference>
<dbReference type="AlphaFoldDB" id="A0AAQ3LFJ8"/>
<organism evidence="2 6">
    <name type="scientific">Pseudomonas aeruginosa</name>
    <dbReference type="NCBI Taxonomy" id="287"/>
    <lineage>
        <taxon>Bacteria</taxon>
        <taxon>Pseudomonadati</taxon>
        <taxon>Pseudomonadota</taxon>
        <taxon>Gammaproteobacteria</taxon>
        <taxon>Pseudomonadales</taxon>
        <taxon>Pseudomonadaceae</taxon>
        <taxon>Pseudomonas</taxon>
    </lineage>
</organism>
<dbReference type="Proteomes" id="UP001297540">
    <property type="component" value="Plasmid unnamed1"/>
</dbReference>
<proteinExistence type="predicted"/>
<dbReference type="EMBL" id="CP136985">
    <property type="protein sequence ID" value="WOS74301.1"/>
    <property type="molecule type" value="Genomic_DNA"/>
</dbReference>
<dbReference type="Proteomes" id="UP001297540">
    <property type="component" value="Chromosome"/>
</dbReference>
<evidence type="ECO:0000313" key="2">
    <source>
        <dbReference type="EMBL" id="WOS74301.1"/>
    </source>
</evidence>
<dbReference type="EMBL" id="CP136986">
    <property type="protein sequence ID" value="WOS75304.1"/>
    <property type="molecule type" value="Genomic_DNA"/>
</dbReference>
<gene>
    <name evidence="2" type="ORF">L4V69_01640</name>
    <name evidence="4" type="ORF">L4V69_13320</name>
    <name evidence="5" type="ORF">L4V69_13475</name>
    <name evidence="3" type="ORF">L4V69_22655</name>
</gene>